<dbReference type="EC" id="2.7.13.3" evidence="3"/>
<evidence type="ECO:0000256" key="5">
    <source>
        <dbReference type="ARBA" id="ARBA00022679"/>
    </source>
</evidence>
<evidence type="ECO:0000256" key="2">
    <source>
        <dbReference type="ARBA" id="ARBA00004370"/>
    </source>
</evidence>
<dbReference type="EMBL" id="JBHRYB010000003">
    <property type="protein sequence ID" value="MFC3679371.1"/>
    <property type="molecule type" value="Genomic_DNA"/>
</dbReference>
<dbReference type="InterPro" id="IPR003594">
    <property type="entry name" value="HATPase_dom"/>
</dbReference>
<comment type="catalytic activity">
    <reaction evidence="1">
        <text>ATP + protein L-histidine = ADP + protein N-phospho-L-histidine.</text>
        <dbReference type="EC" id="2.7.13.3"/>
    </reaction>
</comment>
<keyword evidence="6" id="KW-0812">Transmembrane</keyword>
<dbReference type="RefSeq" id="WP_376865045.1">
    <property type="nucleotide sequence ID" value="NZ_JBHRYB010000003.1"/>
</dbReference>
<evidence type="ECO:0000256" key="9">
    <source>
        <dbReference type="ARBA" id="ARBA00023012"/>
    </source>
</evidence>
<sequence length="464" mass="52524">MKSLRHYLQRRWLASLLLIMLPLLVLADLGVRQLTAHSVLSRLQHDTEGLIAALQFRANGDWQIDEAQLSGVFRRVYSGHYFAVYDQHGKVVRSRSLWDRDAAQIPPLQQGSRHWTASYQGGEQQAELWLNLAITTEVNEQPFMIWVAEDVAPLRQLLNQYRMLAITLVAAALLLLMLIQRLQLRRAFAQLQPLQQALQQLRNGERQQLNQANQAAYPDEVQPLADEIDRLLQQLQQRVSRSRNALGNLAHEMKRPVQQLRLLAEQLDPQQQQQLQQTLQQLQQLTERELKRARIVGMSSPGRQLQLSQELPPLLQVLGQLYPNSRIDARFDQSAVLPHDRDDLLELLGNLLDNACKYAPGQITLSIHQDKSQPWLNSQPWLIEVCDQGPGIAAEQQQRLLQRGTRLDESGATGSGLGLAIVADIVASYHGQLTFHHNPEAGFCVTVCLPANINAPRLSSDTDQ</sequence>
<protein>
    <recommendedName>
        <fullName evidence="3">histidine kinase</fullName>
        <ecNumber evidence="3">2.7.13.3</ecNumber>
    </recommendedName>
</protein>
<feature type="coiled-coil region" evidence="11">
    <location>
        <begin position="195"/>
        <end position="292"/>
    </location>
</feature>
<keyword evidence="5 14" id="KW-0808">Transferase</keyword>
<dbReference type="PRINTS" id="PR00344">
    <property type="entry name" value="BCTRLSENSOR"/>
</dbReference>
<dbReference type="SUPFAM" id="SSF47384">
    <property type="entry name" value="Homodimeric domain of signal transducing histidine kinase"/>
    <property type="match status" value="1"/>
</dbReference>
<keyword evidence="10" id="KW-0472">Membrane</keyword>
<dbReference type="InterPro" id="IPR036890">
    <property type="entry name" value="HATPase_C_sf"/>
</dbReference>
<evidence type="ECO:0000256" key="7">
    <source>
        <dbReference type="ARBA" id="ARBA00022777"/>
    </source>
</evidence>
<dbReference type="InterPro" id="IPR036097">
    <property type="entry name" value="HisK_dim/P_sf"/>
</dbReference>
<reference evidence="15" key="1">
    <citation type="journal article" date="2019" name="Int. J. Syst. Evol. Microbiol.">
        <title>The Global Catalogue of Microorganisms (GCM) 10K type strain sequencing project: providing services to taxonomists for standard genome sequencing and annotation.</title>
        <authorList>
            <consortium name="The Broad Institute Genomics Platform"/>
            <consortium name="The Broad Institute Genome Sequencing Center for Infectious Disease"/>
            <person name="Wu L."/>
            <person name="Ma J."/>
        </authorList>
    </citation>
    <scope>NUCLEOTIDE SEQUENCE [LARGE SCALE GENOMIC DNA]</scope>
    <source>
        <strain evidence="15">KCTC 42424</strain>
    </source>
</reference>
<keyword evidence="7 14" id="KW-0418">Kinase</keyword>
<feature type="domain" description="Histidine kinase" evidence="12">
    <location>
        <begin position="248"/>
        <end position="453"/>
    </location>
</feature>
<evidence type="ECO:0000256" key="10">
    <source>
        <dbReference type="ARBA" id="ARBA00023136"/>
    </source>
</evidence>
<evidence type="ECO:0000256" key="11">
    <source>
        <dbReference type="SAM" id="Coils"/>
    </source>
</evidence>
<dbReference type="Proteomes" id="UP001595722">
    <property type="component" value="Unassembled WGS sequence"/>
</dbReference>
<evidence type="ECO:0000313" key="14">
    <source>
        <dbReference type="EMBL" id="MFC3679371.1"/>
    </source>
</evidence>
<dbReference type="PROSITE" id="PS50885">
    <property type="entry name" value="HAMP"/>
    <property type="match status" value="1"/>
</dbReference>
<evidence type="ECO:0000256" key="4">
    <source>
        <dbReference type="ARBA" id="ARBA00022553"/>
    </source>
</evidence>
<dbReference type="GO" id="GO:0004673">
    <property type="term" value="F:protein histidine kinase activity"/>
    <property type="evidence" value="ECO:0007669"/>
    <property type="project" value="UniProtKB-EC"/>
</dbReference>
<dbReference type="InterPro" id="IPR004358">
    <property type="entry name" value="Sig_transdc_His_kin-like_C"/>
</dbReference>
<feature type="domain" description="HAMP" evidence="13">
    <location>
        <begin position="185"/>
        <end position="240"/>
    </location>
</feature>
<dbReference type="SUPFAM" id="SSF55874">
    <property type="entry name" value="ATPase domain of HSP90 chaperone/DNA topoisomerase II/histidine kinase"/>
    <property type="match status" value="1"/>
</dbReference>
<dbReference type="InterPro" id="IPR003660">
    <property type="entry name" value="HAMP_dom"/>
</dbReference>
<comment type="caution">
    <text evidence="14">The sequence shown here is derived from an EMBL/GenBank/DDBJ whole genome shotgun (WGS) entry which is preliminary data.</text>
</comment>
<evidence type="ECO:0000313" key="15">
    <source>
        <dbReference type="Proteomes" id="UP001595722"/>
    </source>
</evidence>
<gene>
    <name evidence="14" type="ORF">ACFOMG_04500</name>
</gene>
<proteinExistence type="predicted"/>
<dbReference type="InterPro" id="IPR005467">
    <property type="entry name" value="His_kinase_dom"/>
</dbReference>
<keyword evidence="15" id="KW-1185">Reference proteome</keyword>
<dbReference type="Gene3D" id="1.10.287.130">
    <property type="match status" value="1"/>
</dbReference>
<evidence type="ECO:0000256" key="6">
    <source>
        <dbReference type="ARBA" id="ARBA00022692"/>
    </source>
</evidence>
<name>A0ABV7VRI9_9GAMM</name>
<keyword evidence="11" id="KW-0175">Coiled coil</keyword>
<dbReference type="Pfam" id="PF02518">
    <property type="entry name" value="HATPase_c"/>
    <property type="match status" value="1"/>
</dbReference>
<evidence type="ECO:0000259" key="13">
    <source>
        <dbReference type="PROSITE" id="PS50885"/>
    </source>
</evidence>
<evidence type="ECO:0000259" key="12">
    <source>
        <dbReference type="PROSITE" id="PS50109"/>
    </source>
</evidence>
<evidence type="ECO:0000256" key="1">
    <source>
        <dbReference type="ARBA" id="ARBA00000085"/>
    </source>
</evidence>
<organism evidence="14 15">
    <name type="scientific">Bacterioplanoides pacificum</name>
    <dbReference type="NCBI Taxonomy" id="1171596"/>
    <lineage>
        <taxon>Bacteria</taxon>
        <taxon>Pseudomonadati</taxon>
        <taxon>Pseudomonadota</taxon>
        <taxon>Gammaproteobacteria</taxon>
        <taxon>Oceanospirillales</taxon>
        <taxon>Oceanospirillaceae</taxon>
        <taxon>Bacterioplanoides</taxon>
    </lineage>
</organism>
<accession>A0ABV7VRI9</accession>
<dbReference type="PROSITE" id="PS50109">
    <property type="entry name" value="HIS_KIN"/>
    <property type="match status" value="1"/>
</dbReference>
<dbReference type="SMART" id="SM00387">
    <property type="entry name" value="HATPase_c"/>
    <property type="match status" value="1"/>
</dbReference>
<keyword evidence="9" id="KW-0902">Two-component regulatory system</keyword>
<keyword evidence="8" id="KW-1133">Transmembrane helix</keyword>
<dbReference type="PANTHER" id="PTHR45436">
    <property type="entry name" value="SENSOR HISTIDINE KINASE YKOH"/>
    <property type="match status" value="1"/>
</dbReference>
<dbReference type="PANTHER" id="PTHR45436:SF5">
    <property type="entry name" value="SENSOR HISTIDINE KINASE TRCS"/>
    <property type="match status" value="1"/>
</dbReference>
<comment type="subcellular location">
    <subcellularLocation>
        <location evidence="2">Membrane</location>
    </subcellularLocation>
</comment>
<dbReference type="InterPro" id="IPR050428">
    <property type="entry name" value="TCS_sensor_his_kinase"/>
</dbReference>
<evidence type="ECO:0000256" key="8">
    <source>
        <dbReference type="ARBA" id="ARBA00022989"/>
    </source>
</evidence>
<evidence type="ECO:0000256" key="3">
    <source>
        <dbReference type="ARBA" id="ARBA00012438"/>
    </source>
</evidence>
<keyword evidence="4" id="KW-0597">Phosphoprotein</keyword>
<dbReference type="Gene3D" id="3.30.565.10">
    <property type="entry name" value="Histidine kinase-like ATPase, C-terminal domain"/>
    <property type="match status" value="1"/>
</dbReference>